<feature type="active site" description="Nucleophile; for glutaminase activity" evidence="7">
    <location>
        <position position="162"/>
    </location>
</feature>
<dbReference type="PANTHER" id="PTHR23090">
    <property type="entry name" value="NH 3 /GLUTAMINE-DEPENDENT NAD + SYNTHETASE"/>
    <property type="match status" value="1"/>
</dbReference>
<dbReference type="SUPFAM" id="SSF56317">
    <property type="entry name" value="Carbon-nitrogen hydrolase"/>
    <property type="match status" value="1"/>
</dbReference>
<reference evidence="14" key="1">
    <citation type="submission" date="2016-02" db="EMBL/GenBank/DDBJ databases">
        <authorList>
            <person name="Wibberg D."/>
        </authorList>
    </citation>
    <scope>NUCLEOTIDE SEQUENCE [LARGE SCALE GENOMIC DNA]</scope>
</reference>
<dbReference type="InterPro" id="IPR003694">
    <property type="entry name" value="NAD_synthase"/>
</dbReference>
<dbReference type="GO" id="GO:0005737">
    <property type="term" value="C:cytoplasm"/>
    <property type="evidence" value="ECO:0007669"/>
    <property type="project" value="InterPro"/>
</dbReference>
<evidence type="ECO:0000256" key="7">
    <source>
        <dbReference type="HAMAP-Rule" id="MF_02090"/>
    </source>
</evidence>
<comment type="catalytic activity">
    <reaction evidence="7 8">
        <text>deamido-NAD(+) + L-glutamine + ATP + H2O = L-glutamate + AMP + diphosphate + NAD(+) + H(+)</text>
        <dbReference type="Rhea" id="RHEA:24384"/>
        <dbReference type="ChEBI" id="CHEBI:15377"/>
        <dbReference type="ChEBI" id="CHEBI:15378"/>
        <dbReference type="ChEBI" id="CHEBI:29985"/>
        <dbReference type="ChEBI" id="CHEBI:30616"/>
        <dbReference type="ChEBI" id="CHEBI:33019"/>
        <dbReference type="ChEBI" id="CHEBI:57540"/>
        <dbReference type="ChEBI" id="CHEBI:58359"/>
        <dbReference type="ChEBI" id="CHEBI:58437"/>
        <dbReference type="ChEBI" id="CHEBI:456215"/>
        <dbReference type="EC" id="6.3.5.1"/>
    </reaction>
</comment>
<dbReference type="AlphaFoldDB" id="A0A1C3P8T7"/>
<feature type="binding site" evidence="7">
    <location>
        <position position="444"/>
    </location>
    <ligand>
        <name>deamido-NAD(+)</name>
        <dbReference type="ChEBI" id="CHEBI:58437"/>
        <note>ligand shared between two neighboring subunits</note>
    </ligand>
</feature>
<dbReference type="PIRSF" id="PIRSF006630">
    <property type="entry name" value="NADS_GAT"/>
    <property type="match status" value="1"/>
</dbReference>
<feature type="binding site" evidence="7">
    <location>
        <position position="189"/>
    </location>
    <ligand>
        <name>L-glutamine</name>
        <dbReference type="ChEBI" id="CHEBI:58359"/>
    </ligand>
</feature>
<dbReference type="Gene3D" id="3.40.50.620">
    <property type="entry name" value="HUPs"/>
    <property type="match status" value="1"/>
</dbReference>
<feature type="compositionally biased region" description="Pro residues" evidence="11">
    <location>
        <begin position="596"/>
        <end position="611"/>
    </location>
</feature>
<organism evidence="13 14">
    <name type="scientific">Candidatus Protofrankia californiensis</name>
    <dbReference type="NCBI Taxonomy" id="1839754"/>
    <lineage>
        <taxon>Bacteria</taxon>
        <taxon>Bacillati</taxon>
        <taxon>Actinomycetota</taxon>
        <taxon>Actinomycetes</taxon>
        <taxon>Frankiales</taxon>
        <taxon>Frankiaceae</taxon>
        <taxon>Protofrankia</taxon>
    </lineage>
</organism>
<feature type="binding site" evidence="7">
    <location>
        <position position="560"/>
    </location>
    <ligand>
        <name>deamido-NAD(+)</name>
        <dbReference type="ChEBI" id="CHEBI:58437"/>
        <note>ligand shared between two neighboring subunits</note>
    </ligand>
</feature>
<feature type="domain" description="CN hydrolase" evidence="12">
    <location>
        <begin position="4"/>
        <end position="259"/>
    </location>
</feature>
<feature type="active site" description="For glutaminase activity" evidence="7">
    <location>
        <position position="126"/>
    </location>
</feature>
<dbReference type="InterPro" id="IPR014729">
    <property type="entry name" value="Rossmann-like_a/b/a_fold"/>
</dbReference>
<keyword evidence="6 7" id="KW-0520">NAD</keyword>
<dbReference type="EC" id="6.3.5.1" evidence="7 8"/>
<comment type="pathway">
    <text evidence="1 7 8">Cofactor biosynthesis; NAD(+) biosynthesis; NAD(+) from deamido-NAD(+) (L-Gln route): step 1/1.</text>
</comment>
<keyword evidence="4 7" id="KW-0547">Nucleotide-binding</keyword>
<feature type="binding site" evidence="7">
    <location>
        <position position="439"/>
    </location>
    <ligand>
        <name>ATP</name>
        <dbReference type="ChEBI" id="CHEBI:30616"/>
    </ligand>
</feature>
<keyword evidence="14" id="KW-1185">Reference proteome</keyword>
<dbReference type="GO" id="GO:0008795">
    <property type="term" value="F:NAD+ synthase activity"/>
    <property type="evidence" value="ECO:0007669"/>
    <property type="project" value="UniProtKB-UniRule"/>
</dbReference>
<dbReference type="PROSITE" id="PS50263">
    <property type="entry name" value="CN_HYDROLASE"/>
    <property type="match status" value="1"/>
</dbReference>
<dbReference type="GO" id="GO:0000257">
    <property type="term" value="F:nitrilase activity"/>
    <property type="evidence" value="ECO:0007669"/>
    <property type="project" value="UniProtKB-ARBA"/>
</dbReference>
<dbReference type="GO" id="GO:0004359">
    <property type="term" value="F:glutaminase activity"/>
    <property type="evidence" value="ECO:0007669"/>
    <property type="project" value="InterPro"/>
</dbReference>
<gene>
    <name evidence="7" type="primary">nadE</name>
    <name evidence="13" type="ORF">FDG2_4832</name>
</gene>
<dbReference type="SUPFAM" id="SSF52402">
    <property type="entry name" value="Adenine nucleotide alpha hydrolases-like"/>
    <property type="match status" value="1"/>
</dbReference>
<dbReference type="PANTHER" id="PTHR23090:SF9">
    <property type="entry name" value="GLUTAMINE-DEPENDENT NAD(+) SYNTHETASE"/>
    <property type="match status" value="1"/>
</dbReference>
<dbReference type="EMBL" id="FLUV01002029">
    <property type="protein sequence ID" value="SBW26244.1"/>
    <property type="molecule type" value="Genomic_DNA"/>
</dbReference>
<dbReference type="UniPathway" id="UPA00253">
    <property type="reaction ID" value="UER00334"/>
</dbReference>
<feature type="binding site" evidence="7">
    <location>
        <position position="415"/>
    </location>
    <ligand>
        <name>deamido-NAD(+)</name>
        <dbReference type="ChEBI" id="CHEBI:58437"/>
        <note>ligand shared between two neighboring subunits</note>
    </ligand>
</feature>
<comment type="similarity">
    <text evidence="2 7 8">In the C-terminal section; belongs to the NAD synthetase family.</text>
</comment>
<feature type="active site" description="Proton acceptor; for glutaminase activity" evidence="7">
    <location>
        <position position="44"/>
    </location>
</feature>
<protein>
    <recommendedName>
        <fullName evidence="7 8">Glutamine-dependent NAD(+) synthetase</fullName>
        <ecNumber evidence="7 8">6.3.5.1</ecNumber>
    </recommendedName>
    <alternativeName>
        <fullName evidence="7 8">NAD(+) synthase [glutamine-hydrolyzing]</fullName>
    </alternativeName>
</protein>
<evidence type="ECO:0000256" key="4">
    <source>
        <dbReference type="ARBA" id="ARBA00022741"/>
    </source>
</evidence>
<keyword evidence="5 7" id="KW-0067">ATP-binding</keyword>
<comment type="function">
    <text evidence="7">Catalyzes the ATP-dependent amidation of deamido-NAD to form NAD. Uses L-glutamine as a nitrogen source.</text>
</comment>
<dbReference type="CDD" id="cd07570">
    <property type="entry name" value="GAT_Gln-NAD-synth"/>
    <property type="match status" value="1"/>
</dbReference>
<evidence type="ECO:0000256" key="3">
    <source>
        <dbReference type="ARBA" id="ARBA00022598"/>
    </source>
</evidence>
<dbReference type="Proteomes" id="UP000199013">
    <property type="component" value="Unassembled WGS sequence"/>
</dbReference>
<feature type="binding site" evidence="7">
    <location>
        <position position="195"/>
    </location>
    <ligand>
        <name>L-glutamine</name>
        <dbReference type="ChEBI" id="CHEBI:58359"/>
    </ligand>
</feature>
<evidence type="ECO:0000256" key="11">
    <source>
        <dbReference type="SAM" id="MobiDB-lite"/>
    </source>
</evidence>
<dbReference type="GO" id="GO:0005524">
    <property type="term" value="F:ATP binding"/>
    <property type="evidence" value="ECO:0007669"/>
    <property type="project" value="UniProtKB-UniRule"/>
</dbReference>
<dbReference type="InterPro" id="IPR003010">
    <property type="entry name" value="C-N_Hydrolase"/>
</dbReference>
<dbReference type="GO" id="GO:0009435">
    <property type="term" value="P:NAD+ biosynthetic process"/>
    <property type="evidence" value="ECO:0007669"/>
    <property type="project" value="UniProtKB-UniRule"/>
</dbReference>
<feature type="binding site" evidence="7">
    <location>
        <position position="132"/>
    </location>
    <ligand>
        <name>L-glutamine</name>
        <dbReference type="ChEBI" id="CHEBI:58359"/>
    </ligand>
</feature>
<dbReference type="GO" id="GO:0003952">
    <property type="term" value="F:NAD+ synthase (glutamine-hydrolyzing) activity"/>
    <property type="evidence" value="ECO:0007669"/>
    <property type="project" value="UniProtKB-UniRule"/>
</dbReference>
<feature type="active site" description="Proton acceptor" evidence="9">
    <location>
        <position position="44"/>
    </location>
</feature>
<keyword evidence="3 7" id="KW-0436">Ligase</keyword>
<name>A0A1C3P8T7_9ACTN</name>
<proteinExistence type="inferred from homology"/>
<sequence>MAQLRVALAQVNTTVGDLGANADLVSAWAKQAARSGAHLVAFPEMTLTGYPAEDLVLRRSFARSSRAAVNRLARRLADEGAGELAVVVGYLDSSRNPTPRLGRPAGEPQNTAAVLWRGEVVARYAKHHLPNYGVFDEFRYFVPGYEFPVLRLHGVDVGLTICEDLWQDGGPVAVARAAGVDLLVCINGSPYERGKAFQRDELSAARAREAAAALAYVNLVGGQDELVFDGGSLVVDARGRTLARAEQFTETLLTVDLDLPAGATGSPAGPVDAGDGTTMAVSRIVLAGEPVPAFAARQPDVAHRLDPAAELYAAVVTGTRDYVRKNGFASVVLGLSGGIDSALVAAIAVDALGAGRVHTVAMPSVHSSAGSVDDAAELARRTGVVHTVVPIQPVVDAFHGALADAGGLTGLAAENLQARVRGTLLMALSNAHGHLVLTTGNKSELATGFSTLYGDSAGGFAPIKDVPKTLVWELARWRNAEALRRGETPPIPEEIIVKPPSAELAPGQLDSDRLPDYSTLDAVLDDYVERDQGRTELIMAGHDPDTVERVIRLVDLAEYKRRQNPPGPKVTSKAFGRDRRLPITSRWRERTSHPPAAEPPPLDGSAEPPPAGSGAADMSTRG</sequence>
<feature type="binding site" evidence="7">
    <location>
        <begin position="334"/>
        <end position="341"/>
    </location>
    <ligand>
        <name>ATP</name>
        <dbReference type="ChEBI" id="CHEBI:30616"/>
    </ligand>
</feature>
<dbReference type="InterPro" id="IPR036526">
    <property type="entry name" value="C-N_Hydrolase_sf"/>
</dbReference>
<evidence type="ECO:0000256" key="1">
    <source>
        <dbReference type="ARBA" id="ARBA00005188"/>
    </source>
</evidence>
<comment type="similarity">
    <text evidence="10">Belongs to the NAD synthetase family.</text>
</comment>
<dbReference type="FunFam" id="3.40.50.620:FF:000106">
    <property type="entry name" value="Glutamine-dependent NAD(+) synthetase"/>
    <property type="match status" value="1"/>
</dbReference>
<feature type="compositionally biased region" description="Basic and acidic residues" evidence="11">
    <location>
        <begin position="575"/>
        <end position="592"/>
    </location>
</feature>
<dbReference type="NCBIfam" id="TIGR00552">
    <property type="entry name" value="nadE"/>
    <property type="match status" value="1"/>
</dbReference>
<dbReference type="InterPro" id="IPR014445">
    <property type="entry name" value="Gln-dep_NAD_synthase"/>
</dbReference>
<dbReference type="Pfam" id="PF02540">
    <property type="entry name" value="NAD_synthase"/>
    <property type="match status" value="1"/>
</dbReference>
<dbReference type="Gene3D" id="3.60.110.10">
    <property type="entry name" value="Carbon-nitrogen hydrolase"/>
    <property type="match status" value="1"/>
</dbReference>
<dbReference type="Pfam" id="PF00795">
    <property type="entry name" value="CN_hydrolase"/>
    <property type="match status" value="1"/>
</dbReference>
<dbReference type="CDD" id="cd00553">
    <property type="entry name" value="NAD_synthase"/>
    <property type="match status" value="1"/>
</dbReference>
<evidence type="ECO:0000256" key="2">
    <source>
        <dbReference type="ARBA" id="ARBA00007145"/>
    </source>
</evidence>
<evidence type="ECO:0000313" key="14">
    <source>
        <dbReference type="Proteomes" id="UP000199013"/>
    </source>
</evidence>
<evidence type="ECO:0000313" key="13">
    <source>
        <dbReference type="EMBL" id="SBW26244.1"/>
    </source>
</evidence>
<dbReference type="PROSITE" id="PS00920">
    <property type="entry name" value="NITRIL_CHT_1"/>
    <property type="match status" value="1"/>
</dbReference>
<accession>A0A1C3P8T7</accession>
<dbReference type="InterPro" id="IPR000132">
    <property type="entry name" value="Nitrilase/CN_hydratase_CS"/>
</dbReference>
<evidence type="ECO:0000256" key="5">
    <source>
        <dbReference type="ARBA" id="ARBA00022840"/>
    </source>
</evidence>
<dbReference type="InterPro" id="IPR022310">
    <property type="entry name" value="NAD/GMP_synthase"/>
</dbReference>
<comment type="caution">
    <text evidence="7">Lacks conserved residue(s) required for the propagation of feature annotation.</text>
</comment>
<evidence type="ECO:0000256" key="6">
    <source>
        <dbReference type="ARBA" id="ARBA00023027"/>
    </source>
</evidence>
<dbReference type="NCBIfam" id="NF010588">
    <property type="entry name" value="PRK13981.1"/>
    <property type="match status" value="1"/>
</dbReference>
<dbReference type="HAMAP" id="MF_02090">
    <property type="entry name" value="NadE_glutamine_dep"/>
    <property type="match status" value="1"/>
</dbReference>
<evidence type="ECO:0000256" key="8">
    <source>
        <dbReference type="PIRNR" id="PIRNR006630"/>
    </source>
</evidence>
<evidence type="ECO:0000256" key="9">
    <source>
        <dbReference type="PROSITE-ProRule" id="PRU10139"/>
    </source>
</evidence>
<evidence type="ECO:0000259" key="12">
    <source>
        <dbReference type="PROSITE" id="PS50263"/>
    </source>
</evidence>
<evidence type="ECO:0000256" key="10">
    <source>
        <dbReference type="RuleBase" id="RU003811"/>
    </source>
</evidence>
<feature type="region of interest" description="Disordered" evidence="11">
    <location>
        <begin position="562"/>
        <end position="622"/>
    </location>
</feature>